<organism evidence="2 3">
    <name type="scientific">Streptomyces stramineus</name>
    <dbReference type="NCBI Taxonomy" id="173861"/>
    <lineage>
        <taxon>Bacteria</taxon>
        <taxon>Bacillati</taxon>
        <taxon>Actinomycetota</taxon>
        <taxon>Actinomycetes</taxon>
        <taxon>Kitasatosporales</taxon>
        <taxon>Streptomycetaceae</taxon>
        <taxon>Streptomyces</taxon>
    </lineage>
</organism>
<proteinExistence type="predicted"/>
<feature type="region of interest" description="Disordered" evidence="1">
    <location>
        <begin position="1"/>
        <end position="72"/>
    </location>
</feature>
<accession>A0ABN1A3G3</accession>
<sequence length="96" mass="10166">MQIARGAPLSGRFRAVAPRGGPAVRAARRAAPKAPAGPRKSRAPHPPEGMRGPARDADSLREVDQTVSSSTRRLRVRLESSGMLGPIVVVMAAFLM</sequence>
<gene>
    <name evidence="2" type="ORF">GCM10009544_31050</name>
</gene>
<dbReference type="EMBL" id="BAAAHB010000030">
    <property type="protein sequence ID" value="GAA0466598.1"/>
    <property type="molecule type" value="Genomic_DNA"/>
</dbReference>
<reference evidence="2 3" key="1">
    <citation type="journal article" date="2019" name="Int. J. Syst. Evol. Microbiol.">
        <title>The Global Catalogue of Microorganisms (GCM) 10K type strain sequencing project: providing services to taxonomists for standard genome sequencing and annotation.</title>
        <authorList>
            <consortium name="The Broad Institute Genomics Platform"/>
            <consortium name="The Broad Institute Genome Sequencing Center for Infectious Disease"/>
            <person name="Wu L."/>
            <person name="Ma J."/>
        </authorList>
    </citation>
    <scope>NUCLEOTIDE SEQUENCE [LARGE SCALE GENOMIC DNA]</scope>
    <source>
        <strain evidence="2 3">JCM 10649</strain>
    </source>
</reference>
<dbReference type="Proteomes" id="UP001499895">
    <property type="component" value="Unassembled WGS sequence"/>
</dbReference>
<comment type="caution">
    <text evidence="2">The sequence shown here is derived from an EMBL/GenBank/DDBJ whole genome shotgun (WGS) entry which is preliminary data.</text>
</comment>
<keyword evidence="3" id="KW-1185">Reference proteome</keyword>
<evidence type="ECO:0000256" key="1">
    <source>
        <dbReference type="SAM" id="MobiDB-lite"/>
    </source>
</evidence>
<name>A0ABN1A3G3_9ACTN</name>
<protein>
    <submittedName>
        <fullName evidence="2">Uncharacterized protein</fullName>
    </submittedName>
</protein>
<feature type="compositionally biased region" description="Basic and acidic residues" evidence="1">
    <location>
        <begin position="53"/>
        <end position="64"/>
    </location>
</feature>
<evidence type="ECO:0000313" key="3">
    <source>
        <dbReference type="Proteomes" id="UP001499895"/>
    </source>
</evidence>
<feature type="compositionally biased region" description="Low complexity" evidence="1">
    <location>
        <begin position="14"/>
        <end position="25"/>
    </location>
</feature>
<evidence type="ECO:0000313" key="2">
    <source>
        <dbReference type="EMBL" id="GAA0466598.1"/>
    </source>
</evidence>